<keyword evidence="3" id="KW-1185">Reference proteome</keyword>
<gene>
    <name evidence="2" type="ORF">IAI61_13260</name>
</gene>
<evidence type="ECO:0000313" key="2">
    <source>
        <dbReference type="EMBL" id="MBO1080002.1"/>
    </source>
</evidence>
<dbReference type="RefSeq" id="WP_207417816.1">
    <property type="nucleotide sequence ID" value="NZ_CP061177.1"/>
</dbReference>
<keyword evidence="1" id="KW-1133">Transmembrane helix</keyword>
<evidence type="ECO:0000256" key="1">
    <source>
        <dbReference type="SAM" id="Phobius"/>
    </source>
</evidence>
<name>A0ABS3KRB3_9PROT</name>
<dbReference type="EMBL" id="JACTNG010000007">
    <property type="protein sequence ID" value="MBO1080002.1"/>
    <property type="molecule type" value="Genomic_DNA"/>
</dbReference>
<accession>A0ABS3KRB3</accession>
<organism evidence="2 3">
    <name type="scientific">Roseomonas haemaphysalidis</name>
    <dbReference type="NCBI Taxonomy" id="2768162"/>
    <lineage>
        <taxon>Bacteria</taxon>
        <taxon>Pseudomonadati</taxon>
        <taxon>Pseudomonadota</taxon>
        <taxon>Alphaproteobacteria</taxon>
        <taxon>Acetobacterales</taxon>
        <taxon>Roseomonadaceae</taxon>
        <taxon>Roseomonas</taxon>
    </lineage>
</organism>
<keyword evidence="1" id="KW-0472">Membrane</keyword>
<feature type="transmembrane region" description="Helical" evidence="1">
    <location>
        <begin position="28"/>
        <end position="48"/>
    </location>
</feature>
<evidence type="ECO:0000313" key="3">
    <source>
        <dbReference type="Proteomes" id="UP001518989"/>
    </source>
</evidence>
<protein>
    <submittedName>
        <fullName evidence="2">Uncharacterized protein</fullName>
    </submittedName>
</protein>
<feature type="transmembrane region" description="Helical" evidence="1">
    <location>
        <begin position="83"/>
        <end position="103"/>
    </location>
</feature>
<proteinExistence type="predicted"/>
<reference evidence="2 3" key="1">
    <citation type="submission" date="2020-09" db="EMBL/GenBank/DDBJ databases">
        <title>Roseomonas.</title>
        <authorList>
            <person name="Zhu W."/>
        </authorList>
    </citation>
    <scope>NUCLEOTIDE SEQUENCE [LARGE SCALE GENOMIC DNA]</scope>
    <source>
        <strain evidence="2 3">573</strain>
    </source>
</reference>
<keyword evidence="1" id="KW-0812">Transmembrane</keyword>
<sequence>MMLAVTVFASILLVGLDGFILTVMFLYQPTWAEILAGVMLAGALAAFLLRWRWLFLTSQNVVTAVTLLRLLQWEGPKRATDLIGPILFVLLLAVGNLLAWYLARAIPPRRSGPQRTGTG</sequence>
<comment type="caution">
    <text evidence="2">The sequence shown here is derived from an EMBL/GenBank/DDBJ whole genome shotgun (WGS) entry which is preliminary data.</text>
</comment>
<dbReference type="Proteomes" id="UP001518989">
    <property type="component" value="Unassembled WGS sequence"/>
</dbReference>